<dbReference type="RefSeq" id="WP_058749037.1">
    <property type="nucleotide sequence ID" value="NZ_LDRC01000016.1"/>
</dbReference>
<dbReference type="PANTHER" id="PTHR47893:SF1">
    <property type="entry name" value="REGULATORY PROTEIN PCHR"/>
    <property type="match status" value="1"/>
</dbReference>
<sequence length="77" mass="9028">MSTRSTQEAFQRVLGVTPMQYVQQHRMERVRADLLEVDPATTTFAQVARRWGYLHVGRFSGAYRARFGEFPRDSLHR</sequence>
<dbReference type="PANTHER" id="PTHR47893">
    <property type="entry name" value="REGULATORY PROTEIN PCHR"/>
    <property type="match status" value="1"/>
</dbReference>
<dbReference type="Proteomes" id="UP000072763">
    <property type="component" value="Unassembled WGS sequence"/>
</dbReference>
<evidence type="ECO:0000313" key="3">
    <source>
        <dbReference type="Proteomes" id="UP000072763"/>
    </source>
</evidence>
<reference evidence="2 3" key="1">
    <citation type="journal article" date="2016" name="Front. Microbiol.">
        <title>Genomic Resource of Rice Seed Associated Bacteria.</title>
        <authorList>
            <person name="Midha S."/>
            <person name="Bansal K."/>
            <person name="Sharma S."/>
            <person name="Kumar N."/>
            <person name="Patil P.P."/>
            <person name="Chaudhry V."/>
            <person name="Patil P.B."/>
        </authorList>
    </citation>
    <scope>NUCLEOTIDE SEQUENCE [LARGE SCALE GENOMIC DNA]</scope>
    <source>
        <strain evidence="2 3">NS359</strain>
    </source>
</reference>
<dbReference type="Pfam" id="PF12833">
    <property type="entry name" value="HTH_18"/>
    <property type="match status" value="1"/>
</dbReference>
<proteinExistence type="predicted"/>
<dbReference type="EMBL" id="LDRC01000016">
    <property type="protein sequence ID" value="KTR53259.1"/>
    <property type="molecule type" value="Genomic_DNA"/>
</dbReference>
<dbReference type="AlphaFoldDB" id="A0A147DSV6"/>
<dbReference type="InterPro" id="IPR018060">
    <property type="entry name" value="HTH_AraC"/>
</dbReference>
<dbReference type="SMART" id="SM00342">
    <property type="entry name" value="HTH_ARAC"/>
    <property type="match status" value="1"/>
</dbReference>
<comment type="caution">
    <text evidence="2">The sequence shown here is derived from an EMBL/GenBank/DDBJ whole genome shotgun (WGS) entry which is preliminary data.</text>
</comment>
<gene>
    <name evidence="2" type="ORF">NS359_03745</name>
</gene>
<accession>A0A147DSV6</accession>
<evidence type="ECO:0000259" key="1">
    <source>
        <dbReference type="PROSITE" id="PS01124"/>
    </source>
</evidence>
<dbReference type="GO" id="GO:0003700">
    <property type="term" value="F:DNA-binding transcription factor activity"/>
    <property type="evidence" value="ECO:0007669"/>
    <property type="project" value="InterPro"/>
</dbReference>
<evidence type="ECO:0000313" key="2">
    <source>
        <dbReference type="EMBL" id="KTR53259.1"/>
    </source>
</evidence>
<name>A0A147DSV6_9MICO</name>
<dbReference type="InterPro" id="IPR053142">
    <property type="entry name" value="PchR_regulatory_protein"/>
</dbReference>
<dbReference type="OrthoDB" id="5019486at2"/>
<organism evidence="2 3">
    <name type="scientific">Curtobacterium oceanosedimentum</name>
    <dbReference type="NCBI Taxonomy" id="465820"/>
    <lineage>
        <taxon>Bacteria</taxon>
        <taxon>Bacillati</taxon>
        <taxon>Actinomycetota</taxon>
        <taxon>Actinomycetes</taxon>
        <taxon>Micrococcales</taxon>
        <taxon>Microbacteriaceae</taxon>
        <taxon>Curtobacterium</taxon>
    </lineage>
</organism>
<dbReference type="PATRIC" id="fig|465820.4.peg.720"/>
<feature type="domain" description="HTH araC/xylS-type" evidence="1">
    <location>
        <begin position="1"/>
        <end position="77"/>
    </location>
</feature>
<protein>
    <recommendedName>
        <fullName evidence="1">HTH araC/xylS-type domain-containing protein</fullName>
    </recommendedName>
</protein>
<dbReference type="GO" id="GO:0043565">
    <property type="term" value="F:sequence-specific DNA binding"/>
    <property type="evidence" value="ECO:0007669"/>
    <property type="project" value="InterPro"/>
</dbReference>
<dbReference type="Gene3D" id="1.10.10.60">
    <property type="entry name" value="Homeodomain-like"/>
    <property type="match status" value="1"/>
</dbReference>
<dbReference type="PROSITE" id="PS01124">
    <property type="entry name" value="HTH_ARAC_FAMILY_2"/>
    <property type="match status" value="1"/>
</dbReference>